<name>A0A1Q6R4Y8_9FIRM</name>
<dbReference type="Pfam" id="PF09719">
    <property type="entry name" value="C_GCAxxG_C_C"/>
    <property type="match status" value="1"/>
</dbReference>
<dbReference type="NCBIfam" id="TIGR01909">
    <property type="entry name" value="C_GCAxxG_C_C"/>
    <property type="match status" value="1"/>
</dbReference>
<protein>
    <submittedName>
        <fullName evidence="1">Oxidoreductase</fullName>
    </submittedName>
</protein>
<dbReference type="SUPFAM" id="SSF48695">
    <property type="entry name" value="Multiheme cytochromes"/>
    <property type="match status" value="1"/>
</dbReference>
<dbReference type="InterPro" id="IPR036280">
    <property type="entry name" value="Multihaem_cyt_sf"/>
</dbReference>
<accession>A0A1Q6R4Y8</accession>
<reference evidence="1 2" key="1">
    <citation type="journal article" date="2016" name="Nat. Biotechnol.">
        <title>Measurement of bacterial replication rates in microbial communities.</title>
        <authorList>
            <person name="Brown C.T."/>
            <person name="Olm M.R."/>
            <person name="Thomas B.C."/>
            <person name="Banfield J.F."/>
        </authorList>
    </citation>
    <scope>NUCLEOTIDE SEQUENCE [LARGE SCALE GENOMIC DNA]</scope>
    <source>
        <strain evidence="1">46_33</strain>
    </source>
</reference>
<dbReference type="Proteomes" id="UP000186777">
    <property type="component" value="Unassembled WGS sequence"/>
</dbReference>
<gene>
    <name evidence="1" type="ORF">BHW43_06240</name>
</gene>
<dbReference type="RefSeq" id="WP_299823898.1">
    <property type="nucleotide sequence ID" value="NZ_CAMQNL010000012.1"/>
</dbReference>
<dbReference type="STRING" id="626940.BHW43_06240"/>
<sequence length="142" mass="15557">MKEIYDLAEQYHNDGNNCVESVVKACNDGLKLGLPDVAIRMVSGMGGGIGRSGCVCGALSGSCLVISSIVGRLDPSEKHQTEVYKYTHEFHERFTKHFGTSCCRALNRLSFGTPEYRTKCIKITAEAADMVSDYLQEKGLVK</sequence>
<comment type="caution">
    <text evidence="1">The sequence shown here is derived from an EMBL/GenBank/DDBJ whole genome shotgun (WGS) entry which is preliminary data.</text>
</comment>
<organism evidence="1 2">
    <name type="scientific">Phascolarctobacterium succinatutens</name>
    <dbReference type="NCBI Taxonomy" id="626940"/>
    <lineage>
        <taxon>Bacteria</taxon>
        <taxon>Bacillati</taxon>
        <taxon>Bacillota</taxon>
        <taxon>Negativicutes</taxon>
        <taxon>Acidaminococcales</taxon>
        <taxon>Acidaminococcaceae</taxon>
        <taxon>Phascolarctobacterium</taxon>
    </lineage>
</organism>
<evidence type="ECO:0000313" key="1">
    <source>
        <dbReference type="EMBL" id="OLA37423.1"/>
    </source>
</evidence>
<dbReference type="InterPro" id="IPR010181">
    <property type="entry name" value="CGCAxxGCC_motif"/>
</dbReference>
<evidence type="ECO:0000313" key="2">
    <source>
        <dbReference type="Proteomes" id="UP000186777"/>
    </source>
</evidence>
<dbReference type="EMBL" id="MNTG01000030">
    <property type="protein sequence ID" value="OLA37423.1"/>
    <property type="molecule type" value="Genomic_DNA"/>
</dbReference>
<proteinExistence type="predicted"/>
<dbReference type="AlphaFoldDB" id="A0A1Q6R4Y8"/>